<name>A0AAD9STW3_PHOAM</name>
<sequence length="115" mass="12394">MAANQSQPPKWHVKILPVASARKAGDSAHPAPALVKFEVVFPLRAFAESNATSSPAYNSEPSYIIIGRVPLDHSPESPGSSAEEEAAHAAYEKSLQEVIDEWECDAEAPGVKEKR</sequence>
<keyword evidence="3" id="KW-1185">Reference proteome</keyword>
<feature type="region of interest" description="Disordered" evidence="1">
    <location>
        <begin position="69"/>
        <end position="89"/>
    </location>
</feature>
<evidence type="ECO:0000313" key="3">
    <source>
        <dbReference type="Proteomes" id="UP001265746"/>
    </source>
</evidence>
<proteinExistence type="predicted"/>
<comment type="caution">
    <text evidence="2">The sequence shown here is derived from an EMBL/GenBank/DDBJ whole genome shotgun (WGS) entry which is preliminary data.</text>
</comment>
<evidence type="ECO:0000313" key="2">
    <source>
        <dbReference type="EMBL" id="KAK2615763.1"/>
    </source>
</evidence>
<dbReference type="EMBL" id="JAUJFL010000001">
    <property type="protein sequence ID" value="KAK2615763.1"/>
    <property type="molecule type" value="Genomic_DNA"/>
</dbReference>
<accession>A0AAD9STW3</accession>
<evidence type="ECO:0000256" key="1">
    <source>
        <dbReference type="SAM" id="MobiDB-lite"/>
    </source>
</evidence>
<dbReference type="AlphaFoldDB" id="A0AAD9STW3"/>
<gene>
    <name evidence="2" type="ORF">N8I77_002492</name>
</gene>
<reference evidence="2" key="1">
    <citation type="submission" date="2023-06" db="EMBL/GenBank/DDBJ databases">
        <authorList>
            <person name="Noh H."/>
        </authorList>
    </citation>
    <scope>NUCLEOTIDE SEQUENCE</scope>
    <source>
        <strain evidence="2">DUCC20226</strain>
    </source>
</reference>
<organism evidence="2 3">
    <name type="scientific">Phomopsis amygdali</name>
    <name type="common">Fusicoccum amygdali</name>
    <dbReference type="NCBI Taxonomy" id="1214568"/>
    <lineage>
        <taxon>Eukaryota</taxon>
        <taxon>Fungi</taxon>
        <taxon>Dikarya</taxon>
        <taxon>Ascomycota</taxon>
        <taxon>Pezizomycotina</taxon>
        <taxon>Sordariomycetes</taxon>
        <taxon>Sordariomycetidae</taxon>
        <taxon>Diaporthales</taxon>
        <taxon>Diaporthaceae</taxon>
        <taxon>Diaporthe</taxon>
    </lineage>
</organism>
<dbReference type="Proteomes" id="UP001265746">
    <property type="component" value="Unassembled WGS sequence"/>
</dbReference>
<protein>
    <submittedName>
        <fullName evidence="2">Uncharacterized protein</fullName>
    </submittedName>
</protein>